<evidence type="ECO:0000313" key="5">
    <source>
        <dbReference type="EMBL" id="TPX16764.1"/>
    </source>
</evidence>
<dbReference type="GeneID" id="41971152"/>
<dbReference type="InterPro" id="IPR005000">
    <property type="entry name" value="Aldolase/citrate-lyase_domain"/>
</dbReference>
<feature type="domain" description="HpcH/HpaI aldolase/citrate lyase" evidence="4">
    <location>
        <begin position="122"/>
        <end position="308"/>
    </location>
</feature>
<dbReference type="InterPro" id="IPR050251">
    <property type="entry name" value="HpcH-HpaI_aldolase"/>
</dbReference>
<organism evidence="5 6">
    <name type="scientific">Thyridium curvatum</name>
    <dbReference type="NCBI Taxonomy" id="1093900"/>
    <lineage>
        <taxon>Eukaryota</taxon>
        <taxon>Fungi</taxon>
        <taxon>Dikarya</taxon>
        <taxon>Ascomycota</taxon>
        <taxon>Pezizomycotina</taxon>
        <taxon>Sordariomycetes</taxon>
        <taxon>Sordariomycetidae</taxon>
        <taxon>Thyridiales</taxon>
        <taxon>Thyridiaceae</taxon>
        <taxon>Thyridium</taxon>
    </lineage>
</organism>
<dbReference type="STRING" id="1093900.A0A507BDJ1"/>
<accession>A0A507BDJ1</accession>
<comment type="caution">
    <text evidence="5">The sequence shown here is derived from an EMBL/GenBank/DDBJ whole genome shotgun (WGS) entry which is preliminary data.</text>
</comment>
<evidence type="ECO:0000313" key="6">
    <source>
        <dbReference type="Proteomes" id="UP000319257"/>
    </source>
</evidence>
<dbReference type="GO" id="GO:0016832">
    <property type="term" value="F:aldehyde-lyase activity"/>
    <property type="evidence" value="ECO:0007669"/>
    <property type="project" value="TreeGrafter"/>
</dbReference>
<dbReference type="Pfam" id="PF03328">
    <property type="entry name" value="HpcH_HpaI"/>
    <property type="match status" value="1"/>
</dbReference>
<dbReference type="OrthoDB" id="1621678at2759"/>
<dbReference type="InterPro" id="IPR015813">
    <property type="entry name" value="Pyrv/PenolPyrv_kinase-like_dom"/>
</dbReference>
<gene>
    <name evidence="5" type="ORF">E0L32_003705</name>
</gene>
<dbReference type="EMBL" id="SKBQ01000016">
    <property type="protein sequence ID" value="TPX16764.1"/>
    <property type="molecule type" value="Genomic_DNA"/>
</dbReference>
<dbReference type="RefSeq" id="XP_030998475.1">
    <property type="nucleotide sequence ID" value="XM_031138035.1"/>
</dbReference>
<dbReference type="Proteomes" id="UP000319257">
    <property type="component" value="Unassembled WGS sequence"/>
</dbReference>
<dbReference type="PANTHER" id="PTHR30502">
    <property type="entry name" value="2-KETO-3-DEOXY-L-RHAMNONATE ALDOLASE"/>
    <property type="match status" value="1"/>
</dbReference>
<dbReference type="GO" id="GO:0005737">
    <property type="term" value="C:cytoplasm"/>
    <property type="evidence" value="ECO:0007669"/>
    <property type="project" value="TreeGrafter"/>
</dbReference>
<keyword evidence="3" id="KW-0456">Lyase</keyword>
<evidence type="ECO:0000256" key="3">
    <source>
        <dbReference type="ARBA" id="ARBA00023239"/>
    </source>
</evidence>
<dbReference type="InParanoid" id="A0A507BDJ1"/>
<protein>
    <recommendedName>
        <fullName evidence="4">HpcH/HpaI aldolase/citrate lyase domain-containing protein</fullName>
    </recommendedName>
</protein>
<dbReference type="InterPro" id="IPR040442">
    <property type="entry name" value="Pyrv_kinase-like_dom_sf"/>
</dbReference>
<name>A0A507BDJ1_9PEZI</name>
<dbReference type="Gene3D" id="3.20.20.60">
    <property type="entry name" value="Phosphoenolpyruvate-binding domains"/>
    <property type="match status" value="1"/>
</dbReference>
<sequence>MSRVLPALFKGAPRARPRHCSFTAITANPTRGPRHGSSFAGRTQLAKSNKLRQAFAENRPSMGVWQMLPGVNISRVLARTPGVDWVMVDCEHGQMTGTSFPSEWFGVCRKYGSNWFLDAAMHEAVPVIAATGTTPVVRIPDFQPWMIKRALDSGAHGDQILVPLIRTVEEVRSVVRSCKFPPEGNRGFGSPLSMENFSPVPSLTEYLEQANDALLVMVQIETKEALEAVDEIALLVDVLFIGPFDLGNNIGHPIINGVIEAELDAAIKRVLEAGNRAGKKCGIYCTSAEMARKYAEMGFSMMSAAADYTGLQQHMAETLAIAHGKAQPQKGQSY</sequence>
<dbReference type="SUPFAM" id="SSF51621">
    <property type="entry name" value="Phosphoenolpyruvate/pyruvate domain"/>
    <property type="match status" value="1"/>
</dbReference>
<dbReference type="PANTHER" id="PTHR30502:SF0">
    <property type="entry name" value="PHOSPHOENOLPYRUVATE CARBOXYLASE FAMILY PROTEIN"/>
    <property type="match status" value="1"/>
</dbReference>
<proteinExistence type="inferred from homology"/>
<dbReference type="AlphaFoldDB" id="A0A507BDJ1"/>
<evidence type="ECO:0000259" key="4">
    <source>
        <dbReference type="Pfam" id="PF03328"/>
    </source>
</evidence>
<keyword evidence="2" id="KW-0479">Metal-binding</keyword>
<reference evidence="5 6" key="1">
    <citation type="submission" date="2019-06" db="EMBL/GenBank/DDBJ databases">
        <title>Draft genome sequence of the filamentous fungus Phialemoniopsis curvata isolated from diesel fuel.</title>
        <authorList>
            <person name="Varaljay V.A."/>
            <person name="Lyon W.J."/>
            <person name="Crouch A.L."/>
            <person name="Drake C.E."/>
            <person name="Hollomon J.M."/>
            <person name="Nadeau L.J."/>
            <person name="Nunn H.S."/>
            <person name="Stevenson B.S."/>
            <person name="Bojanowski C.L."/>
            <person name="Crookes-Goodson W.J."/>
        </authorList>
    </citation>
    <scope>NUCLEOTIDE SEQUENCE [LARGE SCALE GENOMIC DNA]</scope>
    <source>
        <strain evidence="5 6">D216</strain>
    </source>
</reference>
<keyword evidence="6" id="KW-1185">Reference proteome</keyword>
<evidence type="ECO:0000256" key="1">
    <source>
        <dbReference type="ARBA" id="ARBA00005568"/>
    </source>
</evidence>
<comment type="similarity">
    <text evidence="1">Belongs to the HpcH/HpaI aldolase family.</text>
</comment>
<dbReference type="GO" id="GO:0046872">
    <property type="term" value="F:metal ion binding"/>
    <property type="evidence" value="ECO:0007669"/>
    <property type="project" value="UniProtKB-KW"/>
</dbReference>
<evidence type="ECO:0000256" key="2">
    <source>
        <dbReference type="ARBA" id="ARBA00022723"/>
    </source>
</evidence>